<proteinExistence type="predicted"/>
<evidence type="ECO:0000313" key="1">
    <source>
        <dbReference type="EMBL" id="SEQ51338.1"/>
    </source>
</evidence>
<sequence length="242" mass="28540">MSCASNKTDFSTIANNNELNSIELINKNCNPYNDKYLEFIIITNEIQQSKYEDKNIFKVILDHGNIDIQLTEKYKNLGSTEEEADFIRKSISEITMLLKYLSGFYFGKALPQELTLYKNSDKDLIYCNEYYYNSVDCINYYITNNNLLSGFQTYIKKDSQKTQVDTKYNYKTYNNKNYLLNFESKNFFHSFDFSLEIDYIEKMDFLVPNQFTVTTKQFVNNNGKINLLTTKFEILADNQLIQ</sequence>
<name>A0A1H9GN03_9SPIR</name>
<reference evidence="1 2" key="1">
    <citation type="submission" date="2016-10" db="EMBL/GenBank/DDBJ databases">
        <authorList>
            <person name="de Groot N.N."/>
        </authorList>
    </citation>
    <scope>NUCLEOTIDE SEQUENCE [LARGE SCALE GENOMIC DNA]</scope>
    <source>
        <strain evidence="1 2">B25</strain>
    </source>
</reference>
<dbReference type="AlphaFoldDB" id="A0A1H9GN03"/>
<protein>
    <submittedName>
        <fullName evidence="1">Uncharacterized protein</fullName>
    </submittedName>
</protein>
<organism evidence="1 2">
    <name type="scientific">Treponema bryantii</name>
    <dbReference type="NCBI Taxonomy" id="163"/>
    <lineage>
        <taxon>Bacteria</taxon>
        <taxon>Pseudomonadati</taxon>
        <taxon>Spirochaetota</taxon>
        <taxon>Spirochaetia</taxon>
        <taxon>Spirochaetales</taxon>
        <taxon>Treponemataceae</taxon>
        <taxon>Treponema</taxon>
    </lineage>
</organism>
<gene>
    <name evidence="1" type="ORF">SAMN04487977_10563</name>
</gene>
<evidence type="ECO:0000313" key="2">
    <source>
        <dbReference type="Proteomes" id="UP000182360"/>
    </source>
</evidence>
<accession>A0A1H9GN03</accession>
<dbReference type="EMBL" id="FOFU01000005">
    <property type="protein sequence ID" value="SEQ51338.1"/>
    <property type="molecule type" value="Genomic_DNA"/>
</dbReference>
<keyword evidence="2" id="KW-1185">Reference proteome</keyword>
<dbReference type="Proteomes" id="UP000182360">
    <property type="component" value="Unassembled WGS sequence"/>
</dbReference>